<dbReference type="STRING" id="456.Ljor_1517"/>
<accession>A0A0W0VAQ2</accession>
<dbReference type="PATRIC" id="fig|456.5.peg.1621"/>
<evidence type="ECO:0008006" key="3">
    <source>
        <dbReference type="Google" id="ProtNLM"/>
    </source>
</evidence>
<protein>
    <recommendedName>
        <fullName evidence="3">DUF1820 domain-containing protein</fullName>
    </recommendedName>
</protein>
<dbReference type="PIRSF" id="PIRSF028538">
    <property type="entry name" value="DUF1820"/>
    <property type="match status" value="1"/>
</dbReference>
<dbReference type="AlphaFoldDB" id="A0A0W0VAQ2"/>
<gene>
    <name evidence="1" type="ORF">Ljor_1517</name>
</gene>
<sequence length="134" mass="15782">MDEQLIAAIIQRALLYYGRLYFWVCLMSKKSLFRITFANQDAIYEIYARKVCESEMFGFLEVEDFVFGEHTSLVVDPSEERLKVEFNSVKRTYIPMHAIFRIDEVDKEGIAKVHDKVRDDSKVSMFPLPSKRKD</sequence>
<reference evidence="1 2" key="1">
    <citation type="submission" date="2015-11" db="EMBL/GenBank/DDBJ databases">
        <title>Genomic analysis of 38 Legionella species identifies large and diverse effector repertoires.</title>
        <authorList>
            <person name="Burstein D."/>
            <person name="Amaro F."/>
            <person name="Zusman T."/>
            <person name="Lifshitz Z."/>
            <person name="Cohen O."/>
            <person name="Gilbert J.A."/>
            <person name="Pupko T."/>
            <person name="Shuman H.A."/>
            <person name="Segal G."/>
        </authorList>
    </citation>
    <scope>NUCLEOTIDE SEQUENCE [LARGE SCALE GENOMIC DNA]</scope>
    <source>
        <strain evidence="1 2">BL-540</strain>
    </source>
</reference>
<dbReference type="Proteomes" id="UP000055035">
    <property type="component" value="Unassembled WGS sequence"/>
</dbReference>
<dbReference type="EMBL" id="LNYJ01000011">
    <property type="protein sequence ID" value="KTD17211.1"/>
    <property type="molecule type" value="Genomic_DNA"/>
</dbReference>
<organism evidence="1 2">
    <name type="scientific">Legionella jordanis</name>
    <dbReference type="NCBI Taxonomy" id="456"/>
    <lineage>
        <taxon>Bacteria</taxon>
        <taxon>Pseudomonadati</taxon>
        <taxon>Pseudomonadota</taxon>
        <taxon>Gammaproteobacteria</taxon>
        <taxon>Legionellales</taxon>
        <taxon>Legionellaceae</taxon>
        <taxon>Legionella</taxon>
    </lineage>
</organism>
<evidence type="ECO:0000313" key="2">
    <source>
        <dbReference type="Proteomes" id="UP000055035"/>
    </source>
</evidence>
<comment type="caution">
    <text evidence="1">The sequence shown here is derived from an EMBL/GenBank/DDBJ whole genome shotgun (WGS) entry which is preliminary data.</text>
</comment>
<name>A0A0W0VAQ2_9GAMM</name>
<dbReference type="Pfam" id="PF08850">
    <property type="entry name" value="DUF1820"/>
    <property type="match status" value="1"/>
</dbReference>
<evidence type="ECO:0000313" key="1">
    <source>
        <dbReference type="EMBL" id="KTD17211.1"/>
    </source>
</evidence>
<keyword evidence="2" id="KW-1185">Reference proteome</keyword>
<proteinExistence type="predicted"/>
<dbReference type="InterPro" id="IPR014949">
    <property type="entry name" value="DUF1820"/>
</dbReference>